<dbReference type="OrthoDB" id="691673at2759"/>
<keyword evidence="6" id="KW-0292">Fruit ripening</keyword>
<feature type="domain" description="Aminotransferase class I/classII large" evidence="11">
    <location>
        <begin position="52"/>
        <end position="432"/>
    </location>
</feature>
<keyword evidence="5" id="KW-0663">Pyridoxal phosphate</keyword>
<dbReference type="Gene3D" id="3.90.1150.10">
    <property type="entry name" value="Aspartate Aminotransferase, domain 1"/>
    <property type="match status" value="1"/>
</dbReference>
<evidence type="ECO:0000256" key="5">
    <source>
        <dbReference type="ARBA" id="ARBA00022898"/>
    </source>
</evidence>
<proteinExistence type="inferred from homology"/>
<dbReference type="Pfam" id="PF00155">
    <property type="entry name" value="Aminotran_1_2"/>
    <property type="match status" value="1"/>
</dbReference>
<comment type="subunit">
    <text evidence="2">Homodimer.</text>
</comment>
<gene>
    <name evidence="12" type="ORF">G2W53_034886</name>
</gene>
<keyword evidence="3" id="KW-0266">Ethylene biosynthesis</keyword>
<dbReference type="PRINTS" id="PR00753">
    <property type="entry name" value="ACCSYNTHASE"/>
</dbReference>
<dbReference type="InterPro" id="IPR015424">
    <property type="entry name" value="PyrdxlP-dep_Trfase"/>
</dbReference>
<dbReference type="InterPro" id="IPR015422">
    <property type="entry name" value="PyrdxlP-dep_Trfase_small"/>
</dbReference>
<dbReference type="Proteomes" id="UP000634136">
    <property type="component" value="Unassembled WGS sequence"/>
</dbReference>
<dbReference type="GO" id="GO:0009835">
    <property type="term" value="P:fruit ripening"/>
    <property type="evidence" value="ECO:0007669"/>
    <property type="project" value="UniProtKB-KW"/>
</dbReference>
<accession>A0A834T1K2</accession>
<reference evidence="12" key="1">
    <citation type="submission" date="2020-09" db="EMBL/GenBank/DDBJ databases">
        <title>Genome-Enabled Discovery of Anthraquinone Biosynthesis in Senna tora.</title>
        <authorList>
            <person name="Kang S.-H."/>
            <person name="Pandey R.P."/>
            <person name="Lee C.-M."/>
            <person name="Sim J.-S."/>
            <person name="Jeong J.-T."/>
            <person name="Choi B.-S."/>
            <person name="Jung M."/>
            <person name="Ginzburg D."/>
            <person name="Zhao K."/>
            <person name="Won S.Y."/>
            <person name="Oh T.-J."/>
            <person name="Yu Y."/>
            <person name="Kim N.-H."/>
            <person name="Lee O.R."/>
            <person name="Lee T.-H."/>
            <person name="Bashyal P."/>
            <person name="Kim T.-S."/>
            <person name="Lee W.-H."/>
            <person name="Kawkins C."/>
            <person name="Kim C.-K."/>
            <person name="Kim J.S."/>
            <person name="Ahn B.O."/>
            <person name="Rhee S.Y."/>
            <person name="Sohng J.K."/>
        </authorList>
    </citation>
    <scope>NUCLEOTIDE SEQUENCE</scope>
    <source>
        <tissue evidence="12">Leaf</tissue>
    </source>
</reference>
<comment type="pathway">
    <text evidence="7">Alkene biosynthesis; ethylene biosynthesis via S-adenosyl-L-methionine; ethylene from S-adenosyl-L-methionine: step 1/2.</text>
</comment>
<dbReference type="PANTHER" id="PTHR43795:SF39">
    <property type="entry name" value="AMINOTRANSFERASE CLASS I_CLASSII DOMAIN-CONTAINING PROTEIN"/>
    <property type="match status" value="1"/>
</dbReference>
<evidence type="ECO:0000313" key="12">
    <source>
        <dbReference type="EMBL" id="KAF7813910.1"/>
    </source>
</evidence>
<dbReference type="PANTHER" id="PTHR43795">
    <property type="entry name" value="BIFUNCTIONAL ASPARTATE AMINOTRANSFERASE AND GLUTAMATE/ASPARTATE-PREPHENATE AMINOTRANSFERASE-RELATED"/>
    <property type="match status" value="1"/>
</dbReference>
<dbReference type="PROSITE" id="PS00105">
    <property type="entry name" value="AA_TRANSFER_CLASS_1"/>
    <property type="match status" value="1"/>
</dbReference>
<evidence type="ECO:0000256" key="6">
    <source>
        <dbReference type="ARBA" id="ARBA00033478"/>
    </source>
</evidence>
<evidence type="ECO:0000259" key="11">
    <source>
        <dbReference type="Pfam" id="PF00155"/>
    </source>
</evidence>
<dbReference type="InterPro" id="IPR015421">
    <property type="entry name" value="PyrdxlP-dep_Trfase_major"/>
</dbReference>
<dbReference type="AlphaFoldDB" id="A0A834T1K2"/>
<evidence type="ECO:0000256" key="7">
    <source>
        <dbReference type="ARBA" id="ARBA00037888"/>
    </source>
</evidence>
<keyword evidence="13" id="KW-1185">Reference proteome</keyword>
<dbReference type="GO" id="GO:0016847">
    <property type="term" value="F:1-aminocyclopropane-1-carboxylate synthase activity"/>
    <property type="evidence" value="ECO:0007669"/>
    <property type="project" value="UniProtKB-EC"/>
</dbReference>
<comment type="similarity">
    <text evidence="1">Belongs to the class-I pyridoxal-phosphate-dependent aminotransferase family.</text>
</comment>
<keyword evidence="4" id="KW-0949">S-adenosyl-L-methionine</keyword>
<protein>
    <recommendedName>
        <fullName evidence="8">1-aminocyclopropane-1-carboxylate synthase</fullName>
        <ecNumber evidence="8">4.4.1.14</ecNumber>
    </recommendedName>
    <alternativeName>
        <fullName evidence="9">S-adenosyl-L-methionine methylthioadenosine-lyase</fullName>
    </alternativeName>
</protein>
<comment type="caution">
    <text evidence="12">The sequence shown here is derived from an EMBL/GenBank/DDBJ whole genome shotgun (WGS) entry which is preliminary data.</text>
</comment>
<evidence type="ECO:0000256" key="9">
    <source>
        <dbReference type="ARBA" id="ARBA00042673"/>
    </source>
</evidence>
<dbReference type="InterPro" id="IPR004839">
    <property type="entry name" value="Aminotransferase_I/II_large"/>
</dbReference>
<evidence type="ECO:0000256" key="8">
    <source>
        <dbReference type="ARBA" id="ARBA00039053"/>
    </source>
</evidence>
<dbReference type="EC" id="4.4.1.14" evidence="8"/>
<evidence type="ECO:0000313" key="13">
    <source>
        <dbReference type="Proteomes" id="UP000634136"/>
    </source>
</evidence>
<evidence type="ECO:0000256" key="2">
    <source>
        <dbReference type="ARBA" id="ARBA00011738"/>
    </source>
</evidence>
<dbReference type="Gene3D" id="3.40.640.10">
    <property type="entry name" value="Type I PLP-dependent aspartate aminotransferase-like (Major domain)"/>
    <property type="match status" value="1"/>
</dbReference>
<evidence type="ECO:0000256" key="1">
    <source>
        <dbReference type="ARBA" id="ARBA00007441"/>
    </source>
</evidence>
<dbReference type="CDD" id="cd00609">
    <property type="entry name" value="AAT_like"/>
    <property type="match status" value="1"/>
</dbReference>
<dbReference type="InterPro" id="IPR050478">
    <property type="entry name" value="Ethylene_sulfur-biosynth"/>
</dbReference>
<dbReference type="SUPFAM" id="SSF53383">
    <property type="entry name" value="PLP-dependent transferases"/>
    <property type="match status" value="1"/>
</dbReference>
<comment type="catalytic activity">
    <reaction evidence="10">
        <text>S-adenosyl-L-methionine = 1-aminocyclopropane-1-carboxylate + S-methyl-5'-thioadenosine + H(+)</text>
        <dbReference type="Rhea" id="RHEA:21744"/>
        <dbReference type="ChEBI" id="CHEBI:15378"/>
        <dbReference type="ChEBI" id="CHEBI:17509"/>
        <dbReference type="ChEBI" id="CHEBI:58360"/>
        <dbReference type="ChEBI" id="CHEBI:59789"/>
        <dbReference type="EC" id="4.4.1.14"/>
    </reaction>
</comment>
<dbReference type="GO" id="GO:0009693">
    <property type="term" value="P:ethylene biosynthetic process"/>
    <property type="evidence" value="ECO:0007669"/>
    <property type="project" value="UniProtKB-KW"/>
</dbReference>
<dbReference type="EMBL" id="JAAIUW010000010">
    <property type="protein sequence ID" value="KAF7813910.1"/>
    <property type="molecule type" value="Genomic_DNA"/>
</dbReference>
<evidence type="ECO:0000256" key="10">
    <source>
        <dbReference type="ARBA" id="ARBA00049554"/>
    </source>
</evidence>
<organism evidence="12 13">
    <name type="scientific">Senna tora</name>
    <dbReference type="NCBI Taxonomy" id="362788"/>
    <lineage>
        <taxon>Eukaryota</taxon>
        <taxon>Viridiplantae</taxon>
        <taxon>Streptophyta</taxon>
        <taxon>Embryophyta</taxon>
        <taxon>Tracheophyta</taxon>
        <taxon>Spermatophyta</taxon>
        <taxon>Magnoliopsida</taxon>
        <taxon>eudicotyledons</taxon>
        <taxon>Gunneridae</taxon>
        <taxon>Pentapetalae</taxon>
        <taxon>rosids</taxon>
        <taxon>fabids</taxon>
        <taxon>Fabales</taxon>
        <taxon>Fabaceae</taxon>
        <taxon>Caesalpinioideae</taxon>
        <taxon>Cassia clade</taxon>
        <taxon>Senna</taxon>
    </lineage>
</organism>
<dbReference type="GO" id="GO:0030170">
    <property type="term" value="F:pyridoxal phosphate binding"/>
    <property type="evidence" value="ECO:0007669"/>
    <property type="project" value="InterPro"/>
</dbReference>
<dbReference type="GO" id="GO:0008483">
    <property type="term" value="F:transaminase activity"/>
    <property type="evidence" value="ECO:0007669"/>
    <property type="project" value="TreeGrafter"/>
</dbReference>
<name>A0A834T1K2_9FABA</name>
<evidence type="ECO:0000256" key="4">
    <source>
        <dbReference type="ARBA" id="ARBA00022691"/>
    </source>
</evidence>
<sequence length="443" mass="49855">MGGIKNKMSTRDVELSNVAVSDTHGEDSPYFAGWKAYDENPYHHLTNPTGVIQMGLAENQVSFDMLEKYLEEQGEGSKWGKGKGNGFRENALFQDYHGLPCFRSAMASFMEQIRGGRAKFDPSRLVLTAGATAANELLTFILANPGDALLLPTPYYPGFDRDLRWRTGVKIVPIHCDSSNNFQITPQALEAAYEEAQAMNAKVRAVVITNPSNPLGATIPRHVLEQILDFVTRRNIHLVSDEIYSGSVFSSDDFVSVAEILESRDYKNAERVHVVYSLSKDLGLPGFRVGTIYSYNDKVVRTARRMSSFTLISSQTQQLLASMLSDKEFREKYIKSNRERLRKRYEMMIQGLASAGIQCLKGNAGLFCWMNLSPVLEEPTREGELKIWNTILHQVKLNISPGSSCHCSEPGWFRLCFANMTEHTLQVALARIRTFMEQNTNHQ</sequence>
<evidence type="ECO:0000256" key="3">
    <source>
        <dbReference type="ARBA" id="ARBA00022666"/>
    </source>
</evidence>
<dbReference type="InterPro" id="IPR004838">
    <property type="entry name" value="NHTrfase_class1_PyrdxlP-BS"/>
</dbReference>